<dbReference type="InterPro" id="IPR037796">
    <property type="entry name" value="TAF6"/>
</dbReference>
<dbReference type="GO" id="GO:0000124">
    <property type="term" value="C:SAGA complex"/>
    <property type="evidence" value="ECO:0007669"/>
    <property type="project" value="InterPro"/>
</dbReference>
<protein>
    <submittedName>
        <fullName evidence="7">Uncharacterized protein, isoform B</fullName>
    </submittedName>
</protein>
<dbReference type="CDD" id="cd08050">
    <property type="entry name" value="TAF6C"/>
    <property type="match status" value="1"/>
</dbReference>
<evidence type="ECO:0000256" key="5">
    <source>
        <dbReference type="ARBA" id="ARBA00023242"/>
    </source>
</evidence>
<dbReference type="GO" id="GO:0046695">
    <property type="term" value="C:SLIK (SAGA-like) complex"/>
    <property type="evidence" value="ECO:0007669"/>
    <property type="project" value="InterPro"/>
</dbReference>
<proteinExistence type="inferred from homology"/>
<dbReference type="GO" id="GO:0051123">
    <property type="term" value="P:RNA polymerase II preinitiation complex assembly"/>
    <property type="evidence" value="ECO:0007669"/>
    <property type="project" value="TreeGrafter"/>
</dbReference>
<evidence type="ECO:0000313" key="7">
    <source>
        <dbReference type="EMBL" id="KRF83692.1"/>
    </source>
</evidence>
<organism evidence="7 8">
    <name type="scientific">Drosophila virilis</name>
    <name type="common">Fruit fly</name>
    <dbReference type="NCBI Taxonomy" id="7244"/>
    <lineage>
        <taxon>Eukaryota</taxon>
        <taxon>Metazoa</taxon>
        <taxon>Ecdysozoa</taxon>
        <taxon>Arthropoda</taxon>
        <taxon>Hexapoda</taxon>
        <taxon>Insecta</taxon>
        <taxon>Pterygota</taxon>
        <taxon>Neoptera</taxon>
        <taxon>Endopterygota</taxon>
        <taxon>Diptera</taxon>
        <taxon>Brachycera</taxon>
        <taxon>Muscomorpha</taxon>
        <taxon>Ephydroidea</taxon>
        <taxon>Drosophilidae</taxon>
        <taxon>Drosophila</taxon>
    </lineage>
</organism>
<keyword evidence="4" id="KW-0804">Transcription</keyword>
<comment type="similarity">
    <text evidence="2">Belongs to the TAF6 family.</text>
</comment>
<dbReference type="GO" id="GO:0003713">
    <property type="term" value="F:transcription coactivator activity"/>
    <property type="evidence" value="ECO:0007669"/>
    <property type="project" value="TreeGrafter"/>
</dbReference>
<evidence type="ECO:0000313" key="8">
    <source>
        <dbReference type="Proteomes" id="UP000008792"/>
    </source>
</evidence>
<keyword evidence="5" id="KW-0539">Nucleus</keyword>
<evidence type="ECO:0000256" key="4">
    <source>
        <dbReference type="ARBA" id="ARBA00023163"/>
    </source>
</evidence>
<dbReference type="FunFam" id="1.25.40.770:FF:000001">
    <property type="entry name" value="Transcription initiation factor TFIID subunit 6"/>
    <property type="match status" value="1"/>
</dbReference>
<evidence type="ECO:0000259" key="6">
    <source>
        <dbReference type="Pfam" id="PF07571"/>
    </source>
</evidence>
<dbReference type="InterPro" id="IPR011442">
    <property type="entry name" value="TAF6_C"/>
</dbReference>
<feature type="domain" description="TAF6 C-terminal HEAT repeat" evidence="6">
    <location>
        <begin position="165"/>
        <end position="348"/>
    </location>
</feature>
<dbReference type="Gene3D" id="1.25.40.770">
    <property type="entry name" value="TAF6, C-terminal HEAT repeat domain"/>
    <property type="match status" value="1"/>
</dbReference>
<accession>A0A0Q9WG59</accession>
<evidence type="ECO:0000256" key="2">
    <source>
        <dbReference type="ARBA" id="ARBA00007688"/>
    </source>
</evidence>
<dbReference type="STRING" id="7244.A0A0Q9WG59"/>
<dbReference type="FunCoup" id="A0A0Q9WG59">
    <property type="interactions" value="56"/>
</dbReference>
<gene>
    <name evidence="7" type="primary">Dvir\GJ24553</name>
    <name evidence="7" type="ORF">Dvir_GJ24553</name>
</gene>
<sequence>MKYYYGYILDSVNEDWKRIYTATLSRTSLQNISKVYIGETLSGHMVHTVAQNVREDISKIVVEAVKYARRTRSAKVKMEHLLFALEEHNINLDLLHLNYTWPESEDKEDTVSTSRVIKRKCKMPLDTASIRRRSLTPEARVLTAPTSAPKRWLKREQVLLMGNKKFPLSKEQQEFFVLITETCMGISEPTRRDALQRLSSDSSLQPMLPKLSLFIGEAVKVNVVQQNFALLLYLMRMVHSLLVNPNLKLQNYLHLFIPAVLSCTVSRQVCAFPAVQNHWALREYAANIMAELVKTFDSDDNSIMPRVINCSIYKAGLQSSSLTTIYGSLIGLSKMGKYAVRGCVIPQIRAISAIIEMHLTKEESDNDLNKQAAIYIRHRLLKMSAPILKNMHEPPDILEQYSRKYGFLGCSLYDAVLLERIMDDVVEEANEQKLSAEIAAMDS</sequence>
<dbReference type="InParanoid" id="A0A0Q9WG59"/>
<name>A0A0Q9WG59_DROVI</name>
<evidence type="ECO:0000256" key="1">
    <source>
        <dbReference type="ARBA" id="ARBA00004123"/>
    </source>
</evidence>
<dbReference type="Pfam" id="PF07571">
    <property type="entry name" value="TAF6_C"/>
    <property type="match status" value="1"/>
</dbReference>
<keyword evidence="8" id="KW-1185">Reference proteome</keyword>
<dbReference type="InterPro" id="IPR046344">
    <property type="entry name" value="TAF6_C_sf"/>
</dbReference>
<dbReference type="AlphaFoldDB" id="A0A0Q9WG59"/>
<dbReference type="EMBL" id="CH940650">
    <property type="protein sequence ID" value="KRF83692.1"/>
    <property type="molecule type" value="Genomic_DNA"/>
</dbReference>
<evidence type="ECO:0000256" key="3">
    <source>
        <dbReference type="ARBA" id="ARBA00023015"/>
    </source>
</evidence>
<reference evidence="7 8" key="1">
    <citation type="journal article" date="2007" name="Nature">
        <title>Evolution of genes and genomes on the Drosophila phylogeny.</title>
        <authorList>
            <consortium name="Drosophila 12 Genomes Consortium"/>
            <person name="Clark A.G."/>
            <person name="Eisen M.B."/>
            <person name="Smith D.R."/>
            <person name="Bergman C.M."/>
            <person name="Oliver B."/>
            <person name="Markow T.A."/>
            <person name="Kaufman T.C."/>
            <person name="Kellis M."/>
            <person name="Gelbart W."/>
            <person name="Iyer V.N."/>
            <person name="Pollard D.A."/>
            <person name="Sackton T.B."/>
            <person name="Larracuente A.M."/>
            <person name="Singh N.D."/>
            <person name="Abad J.P."/>
            <person name="Abt D.N."/>
            <person name="Adryan B."/>
            <person name="Aguade M."/>
            <person name="Akashi H."/>
            <person name="Anderson W.W."/>
            <person name="Aquadro C.F."/>
            <person name="Ardell D.H."/>
            <person name="Arguello R."/>
            <person name="Artieri C.G."/>
            <person name="Barbash D.A."/>
            <person name="Barker D."/>
            <person name="Barsanti P."/>
            <person name="Batterham P."/>
            <person name="Batzoglou S."/>
            <person name="Begun D."/>
            <person name="Bhutkar A."/>
            <person name="Blanco E."/>
            <person name="Bosak S.A."/>
            <person name="Bradley R.K."/>
            <person name="Brand A.D."/>
            <person name="Brent M.R."/>
            <person name="Brooks A.N."/>
            <person name="Brown R.H."/>
            <person name="Butlin R.K."/>
            <person name="Caggese C."/>
            <person name="Calvi B.R."/>
            <person name="Bernardo de Carvalho A."/>
            <person name="Caspi A."/>
            <person name="Castrezana S."/>
            <person name="Celniker S.E."/>
            <person name="Chang J.L."/>
            <person name="Chapple C."/>
            <person name="Chatterji S."/>
            <person name="Chinwalla A."/>
            <person name="Civetta A."/>
            <person name="Clifton S.W."/>
            <person name="Comeron J.M."/>
            <person name="Costello J.C."/>
            <person name="Coyne J.A."/>
            <person name="Daub J."/>
            <person name="David R.G."/>
            <person name="Delcher A.L."/>
            <person name="Delehaunty K."/>
            <person name="Do C.B."/>
            <person name="Ebling H."/>
            <person name="Edwards K."/>
            <person name="Eickbush T."/>
            <person name="Evans J.D."/>
            <person name="Filipski A."/>
            <person name="Findeiss S."/>
            <person name="Freyhult E."/>
            <person name="Fulton L."/>
            <person name="Fulton R."/>
            <person name="Garcia A.C."/>
            <person name="Gardiner A."/>
            <person name="Garfield D.A."/>
            <person name="Garvin B.E."/>
            <person name="Gibson G."/>
            <person name="Gilbert D."/>
            <person name="Gnerre S."/>
            <person name="Godfrey J."/>
            <person name="Good R."/>
            <person name="Gotea V."/>
            <person name="Gravely B."/>
            <person name="Greenberg A.J."/>
            <person name="Griffiths-Jones S."/>
            <person name="Gross S."/>
            <person name="Guigo R."/>
            <person name="Gustafson E.A."/>
            <person name="Haerty W."/>
            <person name="Hahn M.W."/>
            <person name="Halligan D.L."/>
            <person name="Halpern A.L."/>
            <person name="Halter G.M."/>
            <person name="Han M.V."/>
            <person name="Heger A."/>
            <person name="Hillier L."/>
            <person name="Hinrichs A.S."/>
            <person name="Holmes I."/>
            <person name="Hoskins R.A."/>
            <person name="Hubisz M.J."/>
            <person name="Hultmark D."/>
            <person name="Huntley M.A."/>
            <person name="Jaffe D.B."/>
            <person name="Jagadeeshan S."/>
            <person name="Jeck W.R."/>
            <person name="Johnson J."/>
            <person name="Jones C.D."/>
            <person name="Jordan W.C."/>
            <person name="Karpen G.H."/>
            <person name="Kataoka E."/>
            <person name="Keightley P.D."/>
            <person name="Kheradpour P."/>
            <person name="Kirkness E.F."/>
            <person name="Koerich L.B."/>
            <person name="Kristiansen K."/>
            <person name="Kudrna D."/>
            <person name="Kulathinal R.J."/>
            <person name="Kumar S."/>
            <person name="Kwok R."/>
            <person name="Lander E."/>
            <person name="Langley C.H."/>
            <person name="Lapoint R."/>
            <person name="Lazzaro B.P."/>
            <person name="Lee S.J."/>
            <person name="Levesque L."/>
            <person name="Li R."/>
            <person name="Lin C.F."/>
            <person name="Lin M.F."/>
            <person name="Lindblad-Toh K."/>
            <person name="Llopart A."/>
            <person name="Long M."/>
            <person name="Low L."/>
            <person name="Lozovsky E."/>
            <person name="Lu J."/>
            <person name="Luo M."/>
            <person name="Machado C.A."/>
            <person name="Makalowski W."/>
            <person name="Marzo M."/>
            <person name="Matsuda M."/>
            <person name="Matzkin L."/>
            <person name="McAllister B."/>
            <person name="McBride C.S."/>
            <person name="McKernan B."/>
            <person name="McKernan K."/>
            <person name="Mendez-Lago M."/>
            <person name="Minx P."/>
            <person name="Mollenhauer M.U."/>
            <person name="Montooth K."/>
            <person name="Mount S.M."/>
            <person name="Mu X."/>
            <person name="Myers E."/>
            <person name="Negre B."/>
            <person name="Newfeld S."/>
            <person name="Nielsen R."/>
            <person name="Noor M.A."/>
            <person name="O'Grady P."/>
            <person name="Pachter L."/>
            <person name="Papaceit M."/>
            <person name="Parisi M.J."/>
            <person name="Parisi M."/>
            <person name="Parts L."/>
            <person name="Pedersen J.S."/>
            <person name="Pesole G."/>
            <person name="Phillippy A.M."/>
            <person name="Ponting C.P."/>
            <person name="Pop M."/>
            <person name="Porcelli D."/>
            <person name="Powell J.R."/>
            <person name="Prohaska S."/>
            <person name="Pruitt K."/>
            <person name="Puig M."/>
            <person name="Quesneville H."/>
            <person name="Ram K.R."/>
            <person name="Rand D."/>
            <person name="Rasmussen M.D."/>
            <person name="Reed L.K."/>
            <person name="Reenan R."/>
            <person name="Reily A."/>
            <person name="Remington K.A."/>
            <person name="Rieger T.T."/>
            <person name="Ritchie M.G."/>
            <person name="Robin C."/>
            <person name="Rogers Y.H."/>
            <person name="Rohde C."/>
            <person name="Rozas J."/>
            <person name="Rubenfield M.J."/>
            <person name="Ruiz A."/>
            <person name="Russo S."/>
            <person name="Salzberg S.L."/>
            <person name="Sanchez-Gracia A."/>
            <person name="Saranga D.J."/>
            <person name="Sato H."/>
            <person name="Schaeffer S.W."/>
            <person name="Schatz M.C."/>
            <person name="Schlenke T."/>
            <person name="Schwartz R."/>
            <person name="Segarra C."/>
            <person name="Singh R.S."/>
            <person name="Sirot L."/>
            <person name="Sirota M."/>
            <person name="Sisneros N.B."/>
            <person name="Smith C.D."/>
            <person name="Smith T.F."/>
            <person name="Spieth J."/>
            <person name="Stage D.E."/>
            <person name="Stark A."/>
            <person name="Stephan W."/>
            <person name="Strausberg R.L."/>
            <person name="Strempel S."/>
            <person name="Sturgill D."/>
            <person name="Sutton G."/>
            <person name="Sutton G.G."/>
            <person name="Tao W."/>
            <person name="Teichmann S."/>
            <person name="Tobari Y.N."/>
            <person name="Tomimura Y."/>
            <person name="Tsolas J.M."/>
            <person name="Valente V.L."/>
            <person name="Venter E."/>
            <person name="Venter J.C."/>
            <person name="Vicario S."/>
            <person name="Vieira F.G."/>
            <person name="Vilella A.J."/>
            <person name="Villasante A."/>
            <person name="Walenz B."/>
            <person name="Wang J."/>
            <person name="Wasserman M."/>
            <person name="Watts T."/>
            <person name="Wilson D."/>
            <person name="Wilson R.K."/>
            <person name="Wing R.A."/>
            <person name="Wolfner M.F."/>
            <person name="Wong A."/>
            <person name="Wong G.K."/>
            <person name="Wu C.I."/>
            <person name="Wu G."/>
            <person name="Yamamoto D."/>
            <person name="Yang H.P."/>
            <person name="Yang S.P."/>
            <person name="Yorke J.A."/>
            <person name="Yoshida K."/>
            <person name="Zdobnov E."/>
            <person name="Zhang P."/>
            <person name="Zhang Y."/>
            <person name="Zimin A.V."/>
            <person name="Baldwin J."/>
            <person name="Abdouelleil A."/>
            <person name="Abdulkadir J."/>
            <person name="Abebe A."/>
            <person name="Abera B."/>
            <person name="Abreu J."/>
            <person name="Acer S.C."/>
            <person name="Aftuck L."/>
            <person name="Alexander A."/>
            <person name="An P."/>
            <person name="Anderson E."/>
            <person name="Anderson S."/>
            <person name="Arachi H."/>
            <person name="Azer M."/>
            <person name="Bachantsang P."/>
            <person name="Barry A."/>
            <person name="Bayul T."/>
            <person name="Berlin A."/>
            <person name="Bessette D."/>
            <person name="Bloom T."/>
            <person name="Blye J."/>
            <person name="Boguslavskiy L."/>
            <person name="Bonnet C."/>
            <person name="Boukhgalter B."/>
            <person name="Bourzgui I."/>
            <person name="Brown A."/>
            <person name="Cahill P."/>
            <person name="Channer S."/>
            <person name="Cheshatsang Y."/>
            <person name="Chuda L."/>
            <person name="Citroen M."/>
            <person name="Collymore A."/>
            <person name="Cooke P."/>
            <person name="Costello M."/>
            <person name="D'Aco K."/>
            <person name="Daza R."/>
            <person name="De Haan G."/>
            <person name="DeGray S."/>
            <person name="DeMaso C."/>
            <person name="Dhargay N."/>
            <person name="Dooley K."/>
            <person name="Dooley E."/>
            <person name="Doricent M."/>
            <person name="Dorje P."/>
            <person name="Dorjee K."/>
            <person name="Dupes A."/>
            <person name="Elong R."/>
            <person name="Falk J."/>
            <person name="Farina A."/>
            <person name="Faro S."/>
            <person name="Ferguson D."/>
            <person name="Fisher S."/>
            <person name="Foley C.D."/>
            <person name="Franke A."/>
            <person name="Friedrich D."/>
            <person name="Gadbois L."/>
            <person name="Gearin G."/>
            <person name="Gearin C.R."/>
            <person name="Giannoukos G."/>
            <person name="Goode T."/>
            <person name="Graham J."/>
            <person name="Grandbois E."/>
            <person name="Grewal S."/>
            <person name="Gyaltsen K."/>
            <person name="Hafez N."/>
            <person name="Hagos B."/>
            <person name="Hall J."/>
            <person name="Henson C."/>
            <person name="Hollinger A."/>
            <person name="Honan T."/>
            <person name="Huard M.D."/>
            <person name="Hughes L."/>
            <person name="Hurhula B."/>
            <person name="Husby M.E."/>
            <person name="Kamat A."/>
            <person name="Kanga B."/>
            <person name="Kashin S."/>
            <person name="Khazanovich D."/>
            <person name="Kisner P."/>
            <person name="Lance K."/>
            <person name="Lara M."/>
            <person name="Lee W."/>
            <person name="Lennon N."/>
            <person name="Letendre F."/>
            <person name="LeVine R."/>
            <person name="Lipovsky A."/>
            <person name="Liu X."/>
            <person name="Liu J."/>
            <person name="Liu S."/>
            <person name="Lokyitsang T."/>
            <person name="Lokyitsang Y."/>
            <person name="Lubonja R."/>
            <person name="Lui A."/>
            <person name="MacDonald P."/>
            <person name="Magnisalis V."/>
            <person name="Maru K."/>
            <person name="Matthews C."/>
            <person name="McCusker W."/>
            <person name="McDonough S."/>
            <person name="Mehta T."/>
            <person name="Meldrim J."/>
            <person name="Meneus L."/>
            <person name="Mihai O."/>
            <person name="Mihalev A."/>
            <person name="Mihova T."/>
            <person name="Mittelman R."/>
            <person name="Mlenga V."/>
            <person name="Montmayeur A."/>
            <person name="Mulrain L."/>
            <person name="Navidi A."/>
            <person name="Naylor J."/>
            <person name="Negash T."/>
            <person name="Nguyen T."/>
            <person name="Nguyen N."/>
            <person name="Nicol R."/>
            <person name="Norbu C."/>
            <person name="Norbu N."/>
            <person name="Novod N."/>
            <person name="O'Neill B."/>
            <person name="Osman S."/>
            <person name="Markiewicz E."/>
            <person name="Oyono O.L."/>
            <person name="Patti C."/>
            <person name="Phunkhang P."/>
            <person name="Pierre F."/>
            <person name="Priest M."/>
            <person name="Raghuraman S."/>
            <person name="Rege F."/>
            <person name="Reyes R."/>
            <person name="Rise C."/>
            <person name="Rogov P."/>
            <person name="Ross K."/>
            <person name="Ryan E."/>
            <person name="Settipalli S."/>
            <person name="Shea T."/>
            <person name="Sherpa N."/>
            <person name="Shi L."/>
            <person name="Shih D."/>
            <person name="Sparrow T."/>
            <person name="Spaulding J."/>
            <person name="Stalker J."/>
            <person name="Stange-Thomann N."/>
            <person name="Stavropoulos S."/>
            <person name="Stone C."/>
            <person name="Strader C."/>
            <person name="Tesfaye S."/>
            <person name="Thomson T."/>
            <person name="Thoulutsang Y."/>
            <person name="Thoulutsang D."/>
            <person name="Topham K."/>
            <person name="Topping I."/>
            <person name="Tsamla T."/>
            <person name="Vassiliev H."/>
            <person name="Vo A."/>
            <person name="Wangchuk T."/>
            <person name="Wangdi T."/>
            <person name="Weiand M."/>
            <person name="Wilkinson J."/>
            <person name="Wilson A."/>
            <person name="Yadav S."/>
            <person name="Young G."/>
            <person name="Yu Q."/>
            <person name="Zembek L."/>
            <person name="Zhong D."/>
            <person name="Zimmer A."/>
            <person name="Zwirko Z."/>
            <person name="Jaffe D.B."/>
            <person name="Alvarez P."/>
            <person name="Brockman W."/>
            <person name="Butler J."/>
            <person name="Chin C."/>
            <person name="Gnerre S."/>
            <person name="Grabherr M."/>
            <person name="Kleber M."/>
            <person name="Mauceli E."/>
            <person name="MacCallum I."/>
        </authorList>
    </citation>
    <scope>NUCLEOTIDE SEQUENCE [LARGE SCALE GENOMIC DNA]</scope>
    <source>
        <strain evidence="8">Tucson 15010-1051.87</strain>
    </source>
</reference>
<keyword evidence="3" id="KW-0805">Transcription regulation</keyword>
<dbReference type="Proteomes" id="UP000008792">
    <property type="component" value="Unassembled WGS sequence"/>
</dbReference>
<dbReference type="OrthoDB" id="361039at2759"/>
<dbReference type="GO" id="GO:0016251">
    <property type="term" value="F:RNA polymerase II general transcription initiation factor activity"/>
    <property type="evidence" value="ECO:0007669"/>
    <property type="project" value="InterPro"/>
</dbReference>
<dbReference type="PANTHER" id="PTHR10221:SF9">
    <property type="entry name" value="TRANSCRIPTION INITIATION FACTOR TFIID SUBUNIT 6"/>
    <property type="match status" value="1"/>
</dbReference>
<dbReference type="SMR" id="A0A0Q9WG59"/>
<dbReference type="PANTHER" id="PTHR10221">
    <property type="entry name" value="TRANSCRIPTION INITIATION FACTOR TFIID SUBUNIT 6"/>
    <property type="match status" value="1"/>
</dbReference>
<comment type="subcellular location">
    <subcellularLocation>
        <location evidence="1">Nucleus</location>
    </subcellularLocation>
</comment>
<dbReference type="GO" id="GO:0005669">
    <property type="term" value="C:transcription factor TFIID complex"/>
    <property type="evidence" value="ECO:0007669"/>
    <property type="project" value="InterPro"/>
</dbReference>